<feature type="active site" description="Proton donor" evidence="8">
    <location>
        <position position="98"/>
    </location>
</feature>
<dbReference type="RefSeq" id="WP_345024980.1">
    <property type="nucleotide sequence ID" value="NZ_BAABDO010000151.1"/>
</dbReference>
<feature type="binding site" evidence="8">
    <location>
        <position position="109"/>
    </location>
    <ligand>
        <name>substrate</name>
    </ligand>
</feature>
<comment type="subunit">
    <text evidence="4 8">Homododecamer.</text>
</comment>
<feature type="binding site" evidence="8">
    <location>
        <position position="78"/>
    </location>
    <ligand>
        <name>substrate</name>
    </ligand>
</feature>
<feature type="active site" description="Proton acceptor" evidence="8">
    <location>
        <position position="24"/>
    </location>
</feature>
<dbReference type="PIRSF" id="PIRSF001399">
    <property type="entry name" value="DHquinase_II"/>
    <property type="match status" value="1"/>
</dbReference>
<gene>
    <name evidence="9" type="primary">aroQ_2</name>
    <name evidence="8" type="synonym">aroQ</name>
    <name evidence="9" type="ORF">GCM10022416_58590</name>
</gene>
<dbReference type="HAMAP" id="MF_00169">
    <property type="entry name" value="AroQ"/>
    <property type="match status" value="1"/>
</dbReference>
<keyword evidence="6 8" id="KW-0057">Aromatic amino acid biosynthesis</keyword>
<comment type="pathway">
    <text evidence="2 8">Metabolic intermediate biosynthesis; chorismate biosynthesis; chorismate from D-erythrose 4-phosphate and phosphoenolpyruvate: step 3/7.</text>
</comment>
<evidence type="ECO:0000256" key="1">
    <source>
        <dbReference type="ARBA" id="ARBA00001864"/>
    </source>
</evidence>
<reference evidence="10" key="1">
    <citation type="journal article" date="2019" name="Int. J. Syst. Evol. Microbiol.">
        <title>The Global Catalogue of Microorganisms (GCM) 10K type strain sequencing project: providing services to taxonomists for standard genome sequencing and annotation.</title>
        <authorList>
            <consortium name="The Broad Institute Genomics Platform"/>
            <consortium name="The Broad Institute Genome Sequencing Center for Infectious Disease"/>
            <person name="Wu L."/>
            <person name="Ma J."/>
        </authorList>
    </citation>
    <scope>NUCLEOTIDE SEQUENCE [LARGE SCALE GENOMIC DNA]</scope>
    <source>
        <strain evidence="10">JCM 17316</strain>
    </source>
</reference>
<evidence type="ECO:0000256" key="6">
    <source>
        <dbReference type="ARBA" id="ARBA00023141"/>
    </source>
</evidence>
<organism evidence="9 10">
    <name type="scientific">Actinomadura keratinilytica</name>
    <dbReference type="NCBI Taxonomy" id="547461"/>
    <lineage>
        <taxon>Bacteria</taxon>
        <taxon>Bacillati</taxon>
        <taxon>Actinomycetota</taxon>
        <taxon>Actinomycetes</taxon>
        <taxon>Streptosporangiales</taxon>
        <taxon>Thermomonosporaceae</taxon>
        <taxon>Actinomadura</taxon>
    </lineage>
</organism>
<evidence type="ECO:0000256" key="8">
    <source>
        <dbReference type="HAMAP-Rule" id="MF_00169"/>
    </source>
</evidence>
<keyword evidence="10" id="KW-1185">Reference proteome</keyword>
<name>A0ABP7ZGF3_9ACTN</name>
<dbReference type="NCBIfam" id="NF003807">
    <property type="entry name" value="PRK05395.1-4"/>
    <property type="match status" value="1"/>
</dbReference>
<evidence type="ECO:0000256" key="3">
    <source>
        <dbReference type="ARBA" id="ARBA00011037"/>
    </source>
</evidence>
<dbReference type="Pfam" id="PF01220">
    <property type="entry name" value="DHquinase_II"/>
    <property type="match status" value="1"/>
</dbReference>
<dbReference type="Proteomes" id="UP001500266">
    <property type="component" value="Unassembled WGS sequence"/>
</dbReference>
<proteinExistence type="inferred from homology"/>
<feature type="binding site" evidence="8">
    <location>
        <begin position="99"/>
        <end position="100"/>
    </location>
    <ligand>
        <name>substrate</name>
    </ligand>
</feature>
<sequence length="147" mass="15533">MRPTVLVLNGPNLNLLGRREPDLYGTATLAEIEARCHAVADRHGLRVDFRQSNHEGVLVDAVQEGADGIVINPAAYGHTSVALRDALAAVDVPTVEVHLTNIHAREAFRHTSHTAAVSDAVICGAGAHGYELALLHLAELIGGEGRG</sequence>
<dbReference type="EMBL" id="BAABDO010000151">
    <property type="protein sequence ID" value="GAA4157121.1"/>
    <property type="molecule type" value="Genomic_DNA"/>
</dbReference>
<keyword evidence="7 8" id="KW-0456">Lyase</keyword>
<dbReference type="NCBIfam" id="TIGR01088">
    <property type="entry name" value="aroQ"/>
    <property type="match status" value="1"/>
</dbReference>
<evidence type="ECO:0000313" key="9">
    <source>
        <dbReference type="EMBL" id="GAA4157121.1"/>
    </source>
</evidence>
<feature type="site" description="Transition state stabilizer" evidence="8">
    <location>
        <position position="19"/>
    </location>
</feature>
<feature type="binding site" evidence="8">
    <location>
        <position position="72"/>
    </location>
    <ligand>
        <name>substrate</name>
    </ligand>
</feature>
<evidence type="ECO:0000256" key="4">
    <source>
        <dbReference type="ARBA" id="ARBA00011193"/>
    </source>
</evidence>
<evidence type="ECO:0000256" key="7">
    <source>
        <dbReference type="ARBA" id="ARBA00023239"/>
    </source>
</evidence>
<dbReference type="InterPro" id="IPR001874">
    <property type="entry name" value="DHquinase_II"/>
</dbReference>
<dbReference type="EC" id="4.2.1.10" evidence="5 8"/>
<dbReference type="NCBIfam" id="NF003806">
    <property type="entry name" value="PRK05395.1-3"/>
    <property type="match status" value="1"/>
</dbReference>
<dbReference type="Gene3D" id="3.40.50.9100">
    <property type="entry name" value="Dehydroquinase, class II"/>
    <property type="match status" value="1"/>
</dbReference>
<comment type="similarity">
    <text evidence="3 8">Belongs to the type-II 3-dehydroquinase family.</text>
</comment>
<protein>
    <recommendedName>
        <fullName evidence="5 8">3-dehydroquinate dehydratase</fullName>
        <shortName evidence="8">3-dehydroquinase</shortName>
        <ecNumber evidence="5 8">4.2.1.10</ecNumber>
    </recommendedName>
    <alternativeName>
        <fullName evidence="8">Type II DHQase</fullName>
    </alternativeName>
</protein>
<dbReference type="NCBIfam" id="NF003805">
    <property type="entry name" value="PRK05395.1-2"/>
    <property type="match status" value="1"/>
</dbReference>
<evidence type="ECO:0000256" key="5">
    <source>
        <dbReference type="ARBA" id="ARBA00012060"/>
    </source>
</evidence>
<comment type="caution">
    <text evidence="9">The sequence shown here is derived from an EMBL/GenBank/DDBJ whole genome shotgun (WGS) entry which is preliminary data.</text>
</comment>
<dbReference type="CDD" id="cd00466">
    <property type="entry name" value="DHQase_II"/>
    <property type="match status" value="1"/>
</dbReference>
<keyword evidence="8" id="KW-0028">Amino-acid biosynthesis</keyword>
<comment type="function">
    <text evidence="8">Catalyzes a trans-dehydration via an enolate intermediate.</text>
</comment>
<dbReference type="PROSITE" id="PS01029">
    <property type="entry name" value="DEHYDROQUINASE_II"/>
    <property type="match status" value="1"/>
</dbReference>
<dbReference type="SUPFAM" id="SSF52304">
    <property type="entry name" value="Type II 3-dehydroquinate dehydratase"/>
    <property type="match status" value="1"/>
</dbReference>
<evidence type="ECO:0000313" key="10">
    <source>
        <dbReference type="Proteomes" id="UP001500266"/>
    </source>
</evidence>
<comment type="catalytic activity">
    <reaction evidence="1 8">
        <text>3-dehydroquinate = 3-dehydroshikimate + H2O</text>
        <dbReference type="Rhea" id="RHEA:21096"/>
        <dbReference type="ChEBI" id="CHEBI:15377"/>
        <dbReference type="ChEBI" id="CHEBI:16630"/>
        <dbReference type="ChEBI" id="CHEBI:32364"/>
        <dbReference type="EC" id="4.2.1.10"/>
    </reaction>
</comment>
<evidence type="ECO:0000256" key="2">
    <source>
        <dbReference type="ARBA" id="ARBA00004902"/>
    </source>
</evidence>
<feature type="binding site" evidence="8">
    <location>
        <position position="85"/>
    </location>
    <ligand>
        <name>substrate</name>
    </ligand>
</feature>
<dbReference type="InterPro" id="IPR018509">
    <property type="entry name" value="DHquinase_II_CS"/>
</dbReference>
<dbReference type="InterPro" id="IPR036441">
    <property type="entry name" value="DHquinase_II_sf"/>
</dbReference>
<accession>A0ABP7ZGF3</accession>
<dbReference type="PANTHER" id="PTHR21272:SF3">
    <property type="entry name" value="CATABOLIC 3-DEHYDROQUINASE"/>
    <property type="match status" value="1"/>
</dbReference>
<dbReference type="PANTHER" id="PTHR21272">
    <property type="entry name" value="CATABOLIC 3-DEHYDROQUINASE"/>
    <property type="match status" value="1"/>
</dbReference>